<dbReference type="EMBL" id="BDIP01006445">
    <property type="protein sequence ID" value="GIQ90631.1"/>
    <property type="molecule type" value="Genomic_DNA"/>
</dbReference>
<comment type="caution">
    <text evidence="2">The sequence shown here is derived from an EMBL/GenBank/DDBJ whole genome shotgun (WGS) entry which is preliminary data.</text>
</comment>
<proteinExistence type="predicted"/>
<evidence type="ECO:0000313" key="2">
    <source>
        <dbReference type="EMBL" id="GIQ90631.1"/>
    </source>
</evidence>
<sequence>MATRLPLKPRRSPLGAVDARPVSVADLDGTPTVPDYESLITKCSENDIDPSLSEIPKTDVSLAVSSDTGRDVLHAVPSYVKRDIRLGSSSSAAVPAHVAEAVRTLSATPYVVEHKHECAPLVTGDAYYSQLVPAPYEAPASVLTDSFEDAEMDPDPLLPGMVCRPEGGREAPVKKGITSRLSRKGKTRDRHTHRQTPIPPSTLP</sequence>
<evidence type="ECO:0000256" key="1">
    <source>
        <dbReference type="SAM" id="MobiDB-lite"/>
    </source>
</evidence>
<gene>
    <name evidence="2" type="ORF">KIPB_013497</name>
</gene>
<reference evidence="2 3" key="1">
    <citation type="journal article" date="2018" name="PLoS ONE">
        <title>The draft genome of Kipferlia bialata reveals reductive genome evolution in fornicate parasites.</title>
        <authorList>
            <person name="Tanifuji G."/>
            <person name="Takabayashi S."/>
            <person name="Kume K."/>
            <person name="Takagi M."/>
            <person name="Nakayama T."/>
            <person name="Kamikawa R."/>
            <person name="Inagaki Y."/>
            <person name="Hashimoto T."/>
        </authorList>
    </citation>
    <scope>NUCLEOTIDE SEQUENCE [LARGE SCALE GENOMIC DNA]</scope>
    <source>
        <strain evidence="2">NY0173</strain>
    </source>
</reference>
<keyword evidence="3" id="KW-1185">Reference proteome</keyword>
<name>A0A9K3D834_9EUKA</name>
<protein>
    <submittedName>
        <fullName evidence="2">Uncharacterized protein</fullName>
    </submittedName>
</protein>
<feature type="compositionally biased region" description="Basic residues" evidence="1">
    <location>
        <begin position="181"/>
        <end position="194"/>
    </location>
</feature>
<accession>A0A9K3D834</accession>
<feature type="region of interest" description="Disordered" evidence="1">
    <location>
        <begin position="161"/>
        <end position="204"/>
    </location>
</feature>
<dbReference type="Proteomes" id="UP000265618">
    <property type="component" value="Unassembled WGS sequence"/>
</dbReference>
<evidence type="ECO:0000313" key="3">
    <source>
        <dbReference type="Proteomes" id="UP000265618"/>
    </source>
</evidence>
<organism evidence="2 3">
    <name type="scientific">Kipferlia bialata</name>
    <dbReference type="NCBI Taxonomy" id="797122"/>
    <lineage>
        <taxon>Eukaryota</taxon>
        <taxon>Metamonada</taxon>
        <taxon>Carpediemonas-like organisms</taxon>
        <taxon>Kipferlia</taxon>
    </lineage>
</organism>
<feature type="non-terminal residue" evidence="2">
    <location>
        <position position="1"/>
    </location>
</feature>
<dbReference type="AlphaFoldDB" id="A0A9K3D834"/>